<accession>A0A4Q7MQN9</accession>
<keyword evidence="2" id="KW-1185">Reference proteome</keyword>
<name>A0A4Q7MQN9_9BACT</name>
<evidence type="ECO:0000313" key="2">
    <source>
        <dbReference type="Proteomes" id="UP000293874"/>
    </source>
</evidence>
<gene>
    <name evidence="1" type="ORF">EV199_2571</name>
</gene>
<sequence>MRISLIITLCCFFFSFCHSRQPAPDCHLDMSAFRDVYDYPDTVVAADIPILFCQKRQELSRDDSLSQSLIGAKFFNRYKENNLSIGFSGEETFRFTAASSYNFSPVCIRFNRREMIVKICVEGEFDDRYDDSLLTEKEQYDLRFMERIVWVNNYGCRLWKKKYYDSMITADPRLLSADYLLQLYRKRLVDTTCVISTKKIPLTEKQYCSLLKELKATDFGELPWQIKAKYPPTHDSYLILEAHTANKFKYMVCSTSADPLPDVREFCLKLVKMAGLDPKKVRL</sequence>
<dbReference type="Proteomes" id="UP000293874">
    <property type="component" value="Unassembled WGS sequence"/>
</dbReference>
<dbReference type="AlphaFoldDB" id="A0A4Q7MQN9"/>
<dbReference type="EMBL" id="SGXA01000002">
    <property type="protein sequence ID" value="RZS70678.1"/>
    <property type="molecule type" value="Genomic_DNA"/>
</dbReference>
<reference evidence="1 2" key="1">
    <citation type="submission" date="2019-02" db="EMBL/GenBank/DDBJ databases">
        <title>Genomic Encyclopedia of Type Strains, Phase IV (KMG-IV): sequencing the most valuable type-strain genomes for metagenomic binning, comparative biology and taxonomic classification.</title>
        <authorList>
            <person name="Goeker M."/>
        </authorList>
    </citation>
    <scope>NUCLEOTIDE SEQUENCE [LARGE SCALE GENOMIC DNA]</scope>
    <source>
        <strain evidence="1 2">DSM 18116</strain>
    </source>
</reference>
<proteinExistence type="predicted"/>
<comment type="caution">
    <text evidence="1">The sequence shown here is derived from an EMBL/GenBank/DDBJ whole genome shotgun (WGS) entry which is preliminary data.</text>
</comment>
<evidence type="ECO:0000313" key="1">
    <source>
        <dbReference type="EMBL" id="RZS70678.1"/>
    </source>
</evidence>
<organism evidence="1 2">
    <name type="scientific">Pseudobacter ginsenosidimutans</name>
    <dbReference type="NCBI Taxonomy" id="661488"/>
    <lineage>
        <taxon>Bacteria</taxon>
        <taxon>Pseudomonadati</taxon>
        <taxon>Bacteroidota</taxon>
        <taxon>Chitinophagia</taxon>
        <taxon>Chitinophagales</taxon>
        <taxon>Chitinophagaceae</taxon>
        <taxon>Pseudobacter</taxon>
    </lineage>
</organism>
<protein>
    <submittedName>
        <fullName evidence="1">Uncharacterized protein</fullName>
    </submittedName>
</protein>